<evidence type="ECO:0000313" key="2">
    <source>
        <dbReference type="Proteomes" id="UP001596524"/>
    </source>
</evidence>
<proteinExistence type="predicted"/>
<name>A0ABW2N5X4_9ACTN</name>
<comment type="caution">
    <text evidence="1">The sequence shown here is derived from an EMBL/GenBank/DDBJ whole genome shotgun (WGS) entry which is preliminary data.</text>
</comment>
<organism evidence="1 2">
    <name type="scientific">Nocardioides astragali</name>
    <dbReference type="NCBI Taxonomy" id="1776736"/>
    <lineage>
        <taxon>Bacteria</taxon>
        <taxon>Bacillati</taxon>
        <taxon>Actinomycetota</taxon>
        <taxon>Actinomycetes</taxon>
        <taxon>Propionibacteriales</taxon>
        <taxon>Nocardioidaceae</taxon>
        <taxon>Nocardioides</taxon>
    </lineage>
</organism>
<dbReference type="EMBL" id="JBHTCH010000025">
    <property type="protein sequence ID" value="MFC7362692.1"/>
    <property type="molecule type" value="Genomic_DNA"/>
</dbReference>
<accession>A0ABW2N5X4</accession>
<gene>
    <name evidence="1" type="ORF">ACFQO6_20655</name>
</gene>
<keyword evidence="2" id="KW-1185">Reference proteome</keyword>
<evidence type="ECO:0000313" key="1">
    <source>
        <dbReference type="EMBL" id="MFC7362692.1"/>
    </source>
</evidence>
<dbReference type="RefSeq" id="WP_255888893.1">
    <property type="nucleotide sequence ID" value="NZ_JAFMZM010000001.1"/>
</dbReference>
<protein>
    <submittedName>
        <fullName evidence="1">Uncharacterized protein</fullName>
    </submittedName>
</protein>
<reference evidence="2" key="1">
    <citation type="journal article" date="2019" name="Int. J. Syst. Evol. Microbiol.">
        <title>The Global Catalogue of Microorganisms (GCM) 10K type strain sequencing project: providing services to taxonomists for standard genome sequencing and annotation.</title>
        <authorList>
            <consortium name="The Broad Institute Genomics Platform"/>
            <consortium name="The Broad Institute Genome Sequencing Center for Infectious Disease"/>
            <person name="Wu L."/>
            <person name="Ma J."/>
        </authorList>
    </citation>
    <scope>NUCLEOTIDE SEQUENCE [LARGE SCALE GENOMIC DNA]</scope>
    <source>
        <strain evidence="2">FCH27</strain>
    </source>
</reference>
<dbReference type="Proteomes" id="UP001596524">
    <property type="component" value="Unassembled WGS sequence"/>
</dbReference>
<sequence length="171" mass="17729">MSTWGGGSRGRARGLALAPLLLGASLLVLPGCAPSPEDAATGELTGVVVSRNDHPLPFGGGTVDSWSRALVLTRDELLAAFEASWPGRDDPADHEIASIVIKVDVAEVRPEDMAEVDGGRFRLSWSEAGRYVCLGNDQRGVVTTAGCVLVDVDAPAAITIESSIGGFSVES</sequence>